<dbReference type="EMBL" id="QBKN01000012">
    <property type="protein sequence ID" value="PTX47477.1"/>
    <property type="molecule type" value="Genomic_DNA"/>
</dbReference>
<evidence type="ECO:0000256" key="2">
    <source>
        <dbReference type="ARBA" id="ARBA00022777"/>
    </source>
</evidence>
<dbReference type="PANTHER" id="PTHR43435">
    <property type="entry name" value="RIBULOKINASE"/>
    <property type="match status" value="1"/>
</dbReference>
<keyword evidence="6" id="KW-1185">Reference proteome</keyword>
<evidence type="ECO:0000313" key="5">
    <source>
        <dbReference type="EMBL" id="PTX47477.1"/>
    </source>
</evidence>
<dbReference type="InterPro" id="IPR018485">
    <property type="entry name" value="FGGY_C"/>
</dbReference>
<dbReference type="SUPFAM" id="SSF53067">
    <property type="entry name" value="Actin-like ATPase domain"/>
    <property type="match status" value="2"/>
</dbReference>
<evidence type="ECO:0000259" key="4">
    <source>
        <dbReference type="Pfam" id="PF02782"/>
    </source>
</evidence>
<reference evidence="5 6" key="1">
    <citation type="submission" date="2018-04" db="EMBL/GenBank/DDBJ databases">
        <title>Genomic Encyclopedia of Archaeal and Bacterial Type Strains, Phase II (KMG-II): from individual species to whole genera.</title>
        <authorList>
            <person name="Goeker M."/>
        </authorList>
    </citation>
    <scope>NUCLEOTIDE SEQUENCE [LARGE SCALE GENOMIC DNA]</scope>
    <source>
        <strain evidence="5 6">DSM 29329</strain>
    </source>
</reference>
<dbReference type="PIRSF" id="PIRSF000538">
    <property type="entry name" value="GlpK"/>
    <property type="match status" value="1"/>
</dbReference>
<evidence type="ECO:0000256" key="1">
    <source>
        <dbReference type="ARBA" id="ARBA00022679"/>
    </source>
</evidence>
<protein>
    <submittedName>
        <fullName evidence="5">FGGY-family pentulose kinase</fullName>
    </submittedName>
</protein>
<dbReference type="InterPro" id="IPR000577">
    <property type="entry name" value="Carb_kinase_FGGY"/>
</dbReference>
<dbReference type="PANTHER" id="PTHR43435:SF4">
    <property type="entry name" value="FGGY CARBOHYDRATE KINASE DOMAIN-CONTAINING PROTEIN"/>
    <property type="match status" value="1"/>
</dbReference>
<dbReference type="AlphaFoldDB" id="A0A2T6AUJ0"/>
<feature type="domain" description="Carbohydrate kinase FGGY N-terminal" evidence="3">
    <location>
        <begin position="6"/>
        <end position="254"/>
    </location>
</feature>
<dbReference type="GO" id="GO:0005737">
    <property type="term" value="C:cytoplasm"/>
    <property type="evidence" value="ECO:0007669"/>
    <property type="project" value="TreeGrafter"/>
</dbReference>
<comment type="caution">
    <text evidence="5">The sequence shown here is derived from an EMBL/GenBank/DDBJ whole genome shotgun (WGS) entry which is preliminary data.</text>
</comment>
<accession>A0A2T6AUJ0</accession>
<dbReference type="RefSeq" id="WP_107976512.1">
    <property type="nucleotide sequence ID" value="NZ_BMEZ01000014.1"/>
</dbReference>
<dbReference type="GO" id="GO:0019321">
    <property type="term" value="P:pentose metabolic process"/>
    <property type="evidence" value="ECO:0007669"/>
    <property type="project" value="TreeGrafter"/>
</dbReference>
<proteinExistence type="predicted"/>
<dbReference type="InterPro" id="IPR043129">
    <property type="entry name" value="ATPase_NBD"/>
</dbReference>
<name>A0A2T6AUJ0_9RHOB</name>
<evidence type="ECO:0000313" key="6">
    <source>
        <dbReference type="Proteomes" id="UP000244069"/>
    </source>
</evidence>
<dbReference type="Proteomes" id="UP000244069">
    <property type="component" value="Unassembled WGS sequence"/>
</dbReference>
<feature type="domain" description="Carbohydrate kinase FGGY C-terminal" evidence="4">
    <location>
        <begin position="270"/>
        <end position="463"/>
    </location>
</feature>
<keyword evidence="1" id="KW-0808">Transferase</keyword>
<sequence length="517" mass="54545">MAEFVCAVDVGTRSARAGIFASDGTMHAREIAPLSLHEGPRQRGEYSASQIWEAICTAIRAAWKTADLAPDAIGALAFDATCSLVLRRADGSPLPLGPEGSDTIAWFDHRAIEEAAACTAAGGRVIEIQGGAMSPEMQTPKLLWLKRHRPDLWRDLAYAGDLCDWLALRATGQATRSLCAASAKWPWRSDSGWQKGFLAQLDLQDMPGRAGLCTPSAVGTSAGQLTAQAASETGLAAGIPVAVGLIDAFAGGLGAVGLFDREAAAGQCTLVTGTSSCLMALGAGPESRAGIWGPYPGAILPDLRVSEGGQSAAGALLDHILATWPGGDHEHAPVLDHLETLLARHGPRLGEEIHILPDLAGNRAPRSDPLARGVISGLTLDRGFDALCTLYWRAAVSLALGVRQILGHMGCSTPEDPIAMTGGFARSTLLTQLFADVTGRRVLCHADRDPVLLGTASAAFCAMQPGTSLEETVRRMTGTTVSFTPDRAADRQYARDFRIFQLMQAQRSEIVQLVEQA</sequence>
<dbReference type="Gene3D" id="1.20.58.2240">
    <property type="match status" value="1"/>
</dbReference>
<gene>
    <name evidence="5" type="ORF">C8N44_112101</name>
</gene>
<organism evidence="5 6">
    <name type="scientific">Allosediminivita pacifica</name>
    <dbReference type="NCBI Taxonomy" id="1267769"/>
    <lineage>
        <taxon>Bacteria</taxon>
        <taxon>Pseudomonadati</taxon>
        <taxon>Pseudomonadota</taxon>
        <taxon>Alphaproteobacteria</taxon>
        <taxon>Rhodobacterales</taxon>
        <taxon>Paracoccaceae</taxon>
        <taxon>Allosediminivita</taxon>
    </lineage>
</organism>
<dbReference type="InterPro" id="IPR018484">
    <property type="entry name" value="FGGY_N"/>
</dbReference>
<dbReference type="OrthoDB" id="9805576at2"/>
<evidence type="ECO:0000259" key="3">
    <source>
        <dbReference type="Pfam" id="PF00370"/>
    </source>
</evidence>
<dbReference type="GO" id="GO:0019150">
    <property type="term" value="F:D-ribulokinase activity"/>
    <property type="evidence" value="ECO:0007669"/>
    <property type="project" value="TreeGrafter"/>
</dbReference>
<keyword evidence="2 5" id="KW-0418">Kinase</keyword>
<dbReference type="Pfam" id="PF02782">
    <property type="entry name" value="FGGY_C"/>
    <property type="match status" value="1"/>
</dbReference>
<dbReference type="Pfam" id="PF00370">
    <property type="entry name" value="FGGY_N"/>
    <property type="match status" value="1"/>
</dbReference>
<dbReference type="Gene3D" id="3.30.420.40">
    <property type="match status" value="1"/>
</dbReference>